<proteinExistence type="predicted"/>
<dbReference type="EMBL" id="JBAMYC010000020">
    <property type="protein sequence ID" value="MEI1251994.1"/>
    <property type="molecule type" value="Genomic_DNA"/>
</dbReference>
<gene>
    <name evidence="1" type="ORF">V8Q02_28930</name>
</gene>
<dbReference type="Proteomes" id="UP001531129">
    <property type="component" value="Unassembled WGS sequence"/>
</dbReference>
<organism evidence="1 2">
    <name type="scientific">Rhizobium aouanii</name>
    <dbReference type="NCBI Taxonomy" id="3118145"/>
    <lineage>
        <taxon>Bacteria</taxon>
        <taxon>Pseudomonadati</taxon>
        <taxon>Pseudomonadota</taxon>
        <taxon>Alphaproteobacteria</taxon>
        <taxon>Hyphomicrobiales</taxon>
        <taxon>Rhizobiaceae</taxon>
        <taxon>Rhizobium/Agrobacterium group</taxon>
        <taxon>Rhizobium</taxon>
    </lineage>
</organism>
<dbReference type="RefSeq" id="WP_335915611.1">
    <property type="nucleotide sequence ID" value="NZ_JBAMYB010000002.1"/>
</dbReference>
<accession>A0ABU8CVL0</accession>
<reference evidence="1 2" key="1">
    <citation type="submission" date="2024-01" db="EMBL/GenBank/DDBJ databases">
        <title>Draft genome sequences of three bacterial strains isolated from Acacia saligna represent a potential new species within the genus Rhizobium.</title>
        <authorList>
            <person name="Tambong J.T."/>
            <person name="Mnasri B."/>
        </authorList>
    </citation>
    <scope>NUCLEOTIDE SEQUENCE [LARGE SCALE GENOMIC DNA]</scope>
    <source>
        <strain evidence="1 2">1AS12I</strain>
    </source>
</reference>
<comment type="caution">
    <text evidence="1">The sequence shown here is derived from an EMBL/GenBank/DDBJ whole genome shotgun (WGS) entry which is preliminary data.</text>
</comment>
<evidence type="ECO:0000313" key="2">
    <source>
        <dbReference type="Proteomes" id="UP001531129"/>
    </source>
</evidence>
<evidence type="ECO:0000313" key="1">
    <source>
        <dbReference type="EMBL" id="MEI1251994.1"/>
    </source>
</evidence>
<name>A0ABU8CVL0_9HYPH</name>
<protein>
    <submittedName>
        <fullName evidence="1">Uncharacterized protein</fullName>
    </submittedName>
</protein>
<keyword evidence="2" id="KW-1185">Reference proteome</keyword>
<sequence>MRTIDDILPTVQEATADGKLHWKDYDMPESYEAQIGPFLVRIWQWQDNDDDTSGYTVQLLRGSKVMDTARASQYGSKFGLLEAVFEGARRSYLNVDEVIADLEGELAKLMK</sequence>